<accession>A0A0F9IS79</accession>
<proteinExistence type="predicted"/>
<feature type="domain" description="HNH nuclease" evidence="1">
    <location>
        <begin position="144"/>
        <end position="187"/>
    </location>
</feature>
<reference evidence="2" key="1">
    <citation type="journal article" date="2015" name="Nature">
        <title>Complex archaea that bridge the gap between prokaryotes and eukaryotes.</title>
        <authorList>
            <person name="Spang A."/>
            <person name="Saw J.H."/>
            <person name="Jorgensen S.L."/>
            <person name="Zaremba-Niedzwiedzka K."/>
            <person name="Martijn J."/>
            <person name="Lind A.E."/>
            <person name="van Eijk R."/>
            <person name="Schleper C."/>
            <person name="Guy L."/>
            <person name="Ettema T.J."/>
        </authorList>
    </citation>
    <scope>NUCLEOTIDE SEQUENCE</scope>
</reference>
<evidence type="ECO:0000259" key="1">
    <source>
        <dbReference type="Pfam" id="PF13392"/>
    </source>
</evidence>
<feature type="non-terminal residue" evidence="2">
    <location>
        <position position="1"/>
    </location>
</feature>
<dbReference type="Pfam" id="PF13392">
    <property type="entry name" value="HNH_3"/>
    <property type="match status" value="1"/>
</dbReference>
<dbReference type="Gene3D" id="3.90.75.10">
    <property type="entry name" value="Homing Intron 3 (I-ppo) Encoded Endonuclease, Chain A"/>
    <property type="match status" value="1"/>
</dbReference>
<dbReference type="InterPro" id="IPR044930">
    <property type="entry name" value="Homing_endonuclease_His-Me"/>
</dbReference>
<protein>
    <recommendedName>
        <fullName evidence="1">HNH nuclease domain-containing protein</fullName>
    </recommendedName>
</protein>
<organism evidence="2">
    <name type="scientific">marine sediment metagenome</name>
    <dbReference type="NCBI Taxonomy" id="412755"/>
    <lineage>
        <taxon>unclassified sequences</taxon>
        <taxon>metagenomes</taxon>
        <taxon>ecological metagenomes</taxon>
    </lineage>
</organism>
<dbReference type="InterPro" id="IPR003615">
    <property type="entry name" value="HNH_nuc"/>
</dbReference>
<sequence>PTTVPTVYSRVANALARRCTMTPSAARCYESNGIERRADACGRNRHGRRQYTADCMGRTVMAKVEIKSVTCKRCGHTWFPAGHHPHLRQVQEPLLGQGQGEMRRPAHERFWEKVRVADRGCWEWVGGVQSTGYGMLCVDGVMTLAHRIAYAFYHGSIPVGLAVHHRCENRRCVRPSHLQAVTALEHTHMADTVARRNLAKTHCPQGHEYTPANTYFNKRGWRRCRTCMRREEKDYLIRKRDRAHLDSLQRDRAYILTP</sequence>
<dbReference type="EMBL" id="LAZR01020133">
    <property type="protein sequence ID" value="KKL89997.1"/>
    <property type="molecule type" value="Genomic_DNA"/>
</dbReference>
<evidence type="ECO:0000313" key="2">
    <source>
        <dbReference type="EMBL" id="KKL89997.1"/>
    </source>
</evidence>
<dbReference type="SUPFAM" id="SSF54060">
    <property type="entry name" value="His-Me finger endonucleases"/>
    <property type="match status" value="1"/>
</dbReference>
<dbReference type="GO" id="GO:0004519">
    <property type="term" value="F:endonuclease activity"/>
    <property type="evidence" value="ECO:0007669"/>
    <property type="project" value="InterPro"/>
</dbReference>
<gene>
    <name evidence="2" type="ORF">LCGC14_1909060</name>
</gene>
<comment type="caution">
    <text evidence="2">The sequence shown here is derived from an EMBL/GenBank/DDBJ whole genome shotgun (WGS) entry which is preliminary data.</text>
</comment>
<name>A0A0F9IS79_9ZZZZ</name>
<dbReference type="InterPro" id="IPR044925">
    <property type="entry name" value="His-Me_finger_sf"/>
</dbReference>
<dbReference type="AlphaFoldDB" id="A0A0F9IS79"/>